<dbReference type="Proteomes" id="UP000297065">
    <property type="component" value="Chromosome"/>
</dbReference>
<dbReference type="AlphaFoldDB" id="A0A4P7UL17"/>
<dbReference type="RefSeq" id="WP_136400551.1">
    <property type="nucleotide sequence ID" value="NZ_CP036295.1"/>
</dbReference>
<dbReference type="EMBL" id="CP036295">
    <property type="protein sequence ID" value="QCC86467.1"/>
    <property type="molecule type" value="Genomic_DNA"/>
</dbReference>
<evidence type="ECO:0000313" key="2">
    <source>
        <dbReference type="Proteomes" id="UP000297065"/>
    </source>
</evidence>
<sequence length="264" mass="28133">MSMQQQPFLSTPAAHGEEPSCRRCGTCCLLGGPTLMVGDAALLVGGTLTLESLVCLRAGEWARDDSRKALRPLEGERIKVAGLGGRVHPWRCRYYREGVGCGIYEHRPAQCEALFCMDTGPLEALLASGRHLGRFAALNALRGGIPGFAGVSAAVLALLPDLVSAHEEQVSVLEVLQLADRLGFYPQQGHGLAVERSPGHENPLEGSEREQAVAELGEAARTDAAFRELCVERAGVPAAMLPFLFGRSVRELLAEVGLKPAVDG</sequence>
<protein>
    <submittedName>
        <fullName evidence="1">YkgJ family cysteine cluster protein</fullName>
    </submittedName>
</protein>
<proteinExistence type="predicted"/>
<name>A0A4P7UL17_DESDE</name>
<accession>A0A4P7UL17</accession>
<dbReference type="OrthoDB" id="9780934at2"/>
<evidence type="ECO:0000313" key="1">
    <source>
        <dbReference type="EMBL" id="QCC86467.1"/>
    </source>
</evidence>
<organism evidence="1 2">
    <name type="scientific">Desulfovibrio desulfuricans</name>
    <dbReference type="NCBI Taxonomy" id="876"/>
    <lineage>
        <taxon>Bacteria</taxon>
        <taxon>Pseudomonadati</taxon>
        <taxon>Thermodesulfobacteriota</taxon>
        <taxon>Desulfovibrionia</taxon>
        <taxon>Desulfovibrionales</taxon>
        <taxon>Desulfovibrionaceae</taxon>
        <taxon>Desulfovibrio</taxon>
    </lineage>
</organism>
<reference evidence="1 2" key="1">
    <citation type="submission" date="2019-02" db="EMBL/GenBank/DDBJ databases">
        <title>Complete Genome Sequence of Desulfovibrio desulfuricans IC1, a Sulfonate Utilizing Anaerobe.</title>
        <authorList>
            <person name="Day L.A."/>
            <person name="De Leon K.B."/>
            <person name="Wall J.D."/>
        </authorList>
    </citation>
    <scope>NUCLEOTIDE SEQUENCE [LARGE SCALE GENOMIC DNA]</scope>
    <source>
        <strain evidence="1 2">IC1</strain>
    </source>
</reference>
<gene>
    <name evidence="1" type="ORF">DDIC_11400</name>
</gene>